<accession>A0A976NYC9</accession>
<organism evidence="1 2">
    <name type="scientific">Bremia lactucae</name>
    <name type="common">Lettuce downy mildew</name>
    <dbReference type="NCBI Taxonomy" id="4779"/>
    <lineage>
        <taxon>Eukaryota</taxon>
        <taxon>Sar</taxon>
        <taxon>Stramenopiles</taxon>
        <taxon>Oomycota</taxon>
        <taxon>Peronosporomycetes</taxon>
        <taxon>Peronosporales</taxon>
        <taxon>Peronosporaceae</taxon>
        <taxon>Bremia</taxon>
    </lineage>
</organism>
<protein>
    <submittedName>
        <fullName evidence="1">Uncharacterized protein</fullName>
    </submittedName>
</protein>
<proteinExistence type="predicted"/>
<sequence>MNLDWVVINRRPCIGSDKVTVSIIHDSLGEDVNGGWGRLSWKILTESSRKVTIKAMSRRRQATVQAEDGMLVDDRV</sequence>
<dbReference type="AlphaFoldDB" id="A0A976NYC9"/>
<dbReference type="KEGG" id="blac:94349453"/>
<gene>
    <name evidence="1" type="ORF">CCR75_005706</name>
</gene>
<dbReference type="Proteomes" id="UP000294530">
    <property type="component" value="Unassembled WGS sequence"/>
</dbReference>
<dbReference type="GeneID" id="94349453"/>
<dbReference type="EMBL" id="SHOA02000037">
    <property type="protein sequence ID" value="TDH72443.1"/>
    <property type="molecule type" value="Genomic_DNA"/>
</dbReference>
<name>A0A976NYC9_BRELC</name>
<reference evidence="1 2" key="1">
    <citation type="journal article" date="2021" name="Genome Biol.">
        <title>AFLAP: assembly-free linkage analysis pipeline using k-mers from genome sequencing data.</title>
        <authorList>
            <person name="Fletcher K."/>
            <person name="Zhang L."/>
            <person name="Gil J."/>
            <person name="Han R."/>
            <person name="Cavanaugh K."/>
            <person name="Michelmore R."/>
        </authorList>
    </citation>
    <scope>NUCLEOTIDE SEQUENCE [LARGE SCALE GENOMIC DNA]</scope>
    <source>
        <strain evidence="1 2">SF5</strain>
    </source>
</reference>
<comment type="caution">
    <text evidence="1">The sequence shown here is derived from an EMBL/GenBank/DDBJ whole genome shotgun (WGS) entry which is preliminary data.</text>
</comment>
<evidence type="ECO:0000313" key="1">
    <source>
        <dbReference type="EMBL" id="TDH72443.1"/>
    </source>
</evidence>
<dbReference type="RefSeq" id="XP_067821942.1">
    <property type="nucleotide sequence ID" value="XM_067963782.1"/>
</dbReference>
<evidence type="ECO:0000313" key="2">
    <source>
        <dbReference type="Proteomes" id="UP000294530"/>
    </source>
</evidence>
<keyword evidence="2" id="KW-1185">Reference proteome</keyword>